<dbReference type="InterPro" id="IPR020845">
    <property type="entry name" value="AMP-binding_CS"/>
</dbReference>
<dbReference type="Proteomes" id="UP001162885">
    <property type="component" value="Chromosome"/>
</dbReference>
<dbReference type="Pfam" id="PF13193">
    <property type="entry name" value="AMP-binding_C"/>
    <property type="match status" value="1"/>
</dbReference>
<organism evidence="8 10">
    <name type="scientific">Mycolicibacterium boenickei</name>
    <dbReference type="NCBI Taxonomy" id="146017"/>
    <lineage>
        <taxon>Bacteria</taxon>
        <taxon>Bacillati</taxon>
        <taxon>Actinomycetota</taxon>
        <taxon>Actinomycetes</taxon>
        <taxon>Mycobacteriales</taxon>
        <taxon>Mycobacteriaceae</taxon>
        <taxon>Mycolicibacterium</taxon>
    </lineage>
</organism>
<dbReference type="GO" id="GO:0004467">
    <property type="term" value="F:long-chain fatty acid-CoA ligase activity"/>
    <property type="evidence" value="ECO:0007669"/>
    <property type="project" value="TreeGrafter"/>
</dbReference>
<sequence>MGGPTAGPTVTELLVPLAEVTDRGLYQEDSFVSWADHIAAGAQLAAALRARLDPSKPPHVGALLGNTTFFSSLLVAAGLDGLVPVGLNQTRRGEALARDIAKADCQLVLTDHPEAVPPGVDYIDVESAGWATELASYRDTPVTFAELGADDLFMLIFTSGTSGDPKAVRVTHDKVAFPGQMLADRFGLGPADTVYLSMPLFHSNAIMAGWAVAAAAGASIALRRKFSASGFMPDIRRYGATYANYVGKPLSYILATDPAPDDADNPLRILYGNEGAPRDLGRFAERFGVTVVDGFGSSEGGVAIARTPDTPEGALGPLTDQVAIVDVETGEPCPPGVVGELVNPTGAGWFRGYYNDPDAEAERMAGGVYHTGDLAYLDEDGYAHFAGRLGDWMRVDGENLGTAPIERILLRHPDVAEVAVYPIPDPNVGDQVMAALVLTAGTPFDADKFRAFLAEQSDLGPKQWPSYVRVGPGLPRTETFKVIKRQLSAEGTDCPDPVWPIPRKP</sequence>
<dbReference type="InterPro" id="IPR045851">
    <property type="entry name" value="AMP-bd_C_sf"/>
</dbReference>
<evidence type="ECO:0000256" key="2">
    <source>
        <dbReference type="ARBA" id="ARBA00022598"/>
    </source>
</evidence>
<dbReference type="EMBL" id="CP060016">
    <property type="protein sequence ID" value="UNC00627.1"/>
    <property type="molecule type" value="Genomic_DNA"/>
</dbReference>
<keyword evidence="2" id="KW-0436">Ligase</keyword>
<evidence type="ECO:0000313" key="9">
    <source>
        <dbReference type="Proteomes" id="UP000466683"/>
    </source>
</evidence>
<feature type="domain" description="AMP-binding enzyme C-terminal" evidence="6">
    <location>
        <begin position="405"/>
        <end position="481"/>
    </location>
</feature>
<dbReference type="EMBL" id="AP022579">
    <property type="protein sequence ID" value="BBX90396.1"/>
    <property type="molecule type" value="Genomic_DNA"/>
</dbReference>
<evidence type="ECO:0000259" key="6">
    <source>
        <dbReference type="Pfam" id="PF13193"/>
    </source>
</evidence>
<dbReference type="InterPro" id="IPR000873">
    <property type="entry name" value="AMP-dep_synth/lig_dom"/>
</dbReference>
<evidence type="ECO:0000313" key="10">
    <source>
        <dbReference type="Proteomes" id="UP001162885"/>
    </source>
</evidence>
<protein>
    <submittedName>
        <fullName evidence="8">AMP-binding protein</fullName>
    </submittedName>
    <submittedName>
        <fullName evidence="7">Acyl-CoA synthetase</fullName>
    </submittedName>
</protein>
<dbReference type="PANTHER" id="PTHR43107:SF15">
    <property type="entry name" value="FATTY ACID TRANSPORT PROTEIN 3, ISOFORM A"/>
    <property type="match status" value="1"/>
</dbReference>
<dbReference type="PANTHER" id="PTHR43107">
    <property type="entry name" value="LONG-CHAIN FATTY ACID TRANSPORT PROTEIN"/>
    <property type="match status" value="1"/>
</dbReference>
<dbReference type="RefSeq" id="WP_077740314.1">
    <property type="nucleotide sequence ID" value="NZ_AP022579.1"/>
</dbReference>
<evidence type="ECO:0000313" key="7">
    <source>
        <dbReference type="EMBL" id="BBX90396.1"/>
    </source>
</evidence>
<dbReference type="Gene3D" id="3.30.300.30">
    <property type="match status" value="1"/>
</dbReference>
<keyword evidence="9" id="KW-1185">Reference proteome</keyword>
<dbReference type="SUPFAM" id="SSF56801">
    <property type="entry name" value="Acetyl-CoA synthetase-like"/>
    <property type="match status" value="1"/>
</dbReference>
<dbReference type="InterPro" id="IPR042099">
    <property type="entry name" value="ANL_N_sf"/>
</dbReference>
<dbReference type="GO" id="GO:0044539">
    <property type="term" value="P:long-chain fatty acid import into cell"/>
    <property type="evidence" value="ECO:0007669"/>
    <property type="project" value="TreeGrafter"/>
</dbReference>
<dbReference type="Proteomes" id="UP000466683">
    <property type="component" value="Chromosome"/>
</dbReference>
<keyword evidence="3" id="KW-0547">Nucleotide-binding</keyword>
<reference evidence="7 9" key="1">
    <citation type="journal article" date="2019" name="Emerg. Microbes Infect.">
        <title>Comprehensive subspecies identification of 175 nontuberculous mycobacteria species based on 7547 genomic profiles.</title>
        <authorList>
            <person name="Matsumoto Y."/>
            <person name="Kinjo T."/>
            <person name="Motooka D."/>
            <person name="Nabeya D."/>
            <person name="Jung N."/>
            <person name="Uechi K."/>
            <person name="Horii T."/>
            <person name="Iida T."/>
            <person name="Fujita J."/>
            <person name="Nakamura S."/>
        </authorList>
    </citation>
    <scope>NUCLEOTIDE SEQUENCE [LARGE SCALE GENOMIC DNA]</scope>
    <source>
        <strain evidence="7 9">JCM 15653</strain>
    </source>
</reference>
<reference evidence="8 10" key="3">
    <citation type="journal article" date="2022" name="BMC Genomics">
        <title>Comparative genome analysis of mycobacteria focusing on tRNA and non-coding RNA.</title>
        <authorList>
            <person name="Behra P.R.K."/>
            <person name="Pettersson B.M.F."/>
            <person name="Ramesh M."/>
            <person name="Das S."/>
            <person name="Dasgupta S."/>
            <person name="Kirsebom L.A."/>
        </authorList>
    </citation>
    <scope>NUCLEOTIDE SEQUENCE [LARGE SCALE GENOMIC DNA]</scope>
    <source>
        <strain evidence="8 10">DSM 44677</strain>
    </source>
</reference>
<dbReference type="Gene3D" id="3.40.50.12780">
    <property type="entry name" value="N-terminal domain of ligase-like"/>
    <property type="match status" value="1"/>
</dbReference>
<dbReference type="GO" id="GO:0005886">
    <property type="term" value="C:plasma membrane"/>
    <property type="evidence" value="ECO:0007669"/>
    <property type="project" value="TreeGrafter"/>
</dbReference>
<dbReference type="GO" id="GO:0005324">
    <property type="term" value="F:long-chain fatty acid transmembrane transporter activity"/>
    <property type="evidence" value="ECO:0007669"/>
    <property type="project" value="TreeGrafter"/>
</dbReference>
<evidence type="ECO:0000256" key="4">
    <source>
        <dbReference type="ARBA" id="ARBA00022840"/>
    </source>
</evidence>
<reference evidence="7" key="2">
    <citation type="submission" date="2020-02" db="EMBL/GenBank/DDBJ databases">
        <authorList>
            <person name="Matsumoto Y."/>
            <person name="Kinjo T."/>
            <person name="Motooka D."/>
            <person name="Nabeya D."/>
            <person name="Jung N."/>
            <person name="Uechi K."/>
            <person name="Horii T."/>
            <person name="Iida T."/>
            <person name="Fujita J."/>
            <person name="Nakamura S."/>
        </authorList>
    </citation>
    <scope>NUCLEOTIDE SEQUENCE</scope>
    <source>
        <strain evidence="7">JCM 15653</strain>
    </source>
</reference>
<evidence type="ECO:0000256" key="3">
    <source>
        <dbReference type="ARBA" id="ARBA00022741"/>
    </source>
</evidence>
<accession>A0AAX2ZZG6</accession>
<dbReference type="Pfam" id="PF00501">
    <property type="entry name" value="AMP-binding"/>
    <property type="match status" value="1"/>
</dbReference>
<dbReference type="NCBIfam" id="NF005897">
    <property type="entry name" value="PRK07867.1"/>
    <property type="match status" value="1"/>
</dbReference>
<evidence type="ECO:0000259" key="5">
    <source>
        <dbReference type="Pfam" id="PF00501"/>
    </source>
</evidence>
<dbReference type="AlphaFoldDB" id="A0AAX2ZZG6"/>
<keyword evidence="4" id="KW-0067">ATP-binding</keyword>
<comment type="similarity">
    <text evidence="1">Belongs to the ATP-dependent AMP-binding enzyme family.</text>
</comment>
<feature type="domain" description="AMP-dependent synthetase/ligase" evidence="5">
    <location>
        <begin position="28"/>
        <end position="354"/>
    </location>
</feature>
<proteinExistence type="inferred from homology"/>
<dbReference type="PROSITE" id="PS00455">
    <property type="entry name" value="AMP_BINDING"/>
    <property type="match status" value="1"/>
</dbReference>
<name>A0AAX2ZZG6_9MYCO</name>
<gene>
    <name evidence="8" type="ORF">H5U98_04075</name>
    <name evidence="7" type="ORF">MBOE_20450</name>
</gene>
<dbReference type="GO" id="GO:0005524">
    <property type="term" value="F:ATP binding"/>
    <property type="evidence" value="ECO:0007669"/>
    <property type="project" value="UniProtKB-KW"/>
</dbReference>
<evidence type="ECO:0000313" key="8">
    <source>
        <dbReference type="EMBL" id="UNC00627.1"/>
    </source>
</evidence>
<dbReference type="InterPro" id="IPR025110">
    <property type="entry name" value="AMP-bd_C"/>
</dbReference>
<evidence type="ECO:0000256" key="1">
    <source>
        <dbReference type="ARBA" id="ARBA00006432"/>
    </source>
</evidence>